<evidence type="ECO:0000313" key="8">
    <source>
        <dbReference type="EMBL" id="ODN03667.1"/>
    </source>
</evidence>
<reference evidence="8 9" key="1">
    <citation type="journal article" date="2016" name="Genome Biol. Evol.">
        <title>Gene Family Evolution Reflects Adaptation to Soil Environmental Stressors in the Genome of the Collembolan Orchesella cincta.</title>
        <authorList>
            <person name="Faddeeva-Vakhrusheva A."/>
            <person name="Derks M.F."/>
            <person name="Anvar S.Y."/>
            <person name="Agamennone V."/>
            <person name="Suring W."/>
            <person name="Smit S."/>
            <person name="van Straalen N.M."/>
            <person name="Roelofs D."/>
        </authorList>
    </citation>
    <scope>NUCLEOTIDE SEQUENCE [LARGE SCALE GENOMIC DNA]</scope>
    <source>
        <tissue evidence="8">Mixed pool</tissue>
    </source>
</reference>
<evidence type="ECO:0000256" key="4">
    <source>
        <dbReference type="ARBA" id="ARBA00040907"/>
    </source>
</evidence>
<evidence type="ECO:0000256" key="6">
    <source>
        <dbReference type="PIRSR" id="PIRSR613078-1"/>
    </source>
</evidence>
<feature type="active site" description="Proton donor/acceptor" evidence="6">
    <location>
        <position position="102"/>
    </location>
</feature>
<feature type="non-terminal residue" evidence="8">
    <location>
        <position position="255"/>
    </location>
</feature>
<keyword evidence="2" id="KW-0378">Hydrolase</keyword>
<name>A0A1D2NEL1_ORCCI</name>
<dbReference type="CDD" id="cd07067">
    <property type="entry name" value="HP_PGM_like"/>
    <property type="match status" value="1"/>
</dbReference>
<feature type="binding site" evidence="7">
    <location>
        <position position="75"/>
    </location>
    <ligand>
        <name>substrate</name>
    </ligand>
</feature>
<evidence type="ECO:0000256" key="1">
    <source>
        <dbReference type="ARBA" id="ARBA00000464"/>
    </source>
</evidence>
<dbReference type="Proteomes" id="UP000094527">
    <property type="component" value="Unassembled WGS sequence"/>
</dbReference>
<comment type="similarity">
    <text evidence="3">Belongs to the phosphoglycerate mutase family.</text>
</comment>
<evidence type="ECO:0000313" key="9">
    <source>
        <dbReference type="Proteomes" id="UP000094527"/>
    </source>
</evidence>
<dbReference type="AlphaFoldDB" id="A0A1D2NEL1"/>
<sequence>MSAQSDYNITNSTGSKTFATIYLVRHGQTIGNSSRMFLHPAKEVLSPKGQIQANAAGLHLANVKFDRAYASTLVRARKTAKLILEHSNYPVDTIKFDERIKEVDYDIFRGQSYDEPQKIRGKNIIDSYPYKEFYVEGTEEIESVLLRLDSFWNQLFETLDDASKPETVLVVSHGMLIRILMKYLNLSPQKYKVENFTDLLYTTYLKNTAYHKFQIERRRPTEDNDSKPRVIRFWETHKAPHLENLFPKKAKTPSE</sequence>
<feature type="active site" description="Tele-phosphohistidine intermediate" evidence="6">
    <location>
        <position position="26"/>
    </location>
</feature>
<feature type="binding site" evidence="7">
    <location>
        <begin position="25"/>
        <end position="32"/>
    </location>
    <ligand>
        <name>substrate</name>
    </ligand>
</feature>
<comment type="caution">
    <text evidence="8">The sequence shown here is derived from an EMBL/GenBank/DDBJ whole genome shotgun (WGS) entry which is preliminary data.</text>
</comment>
<dbReference type="PANTHER" id="PTHR46517">
    <property type="entry name" value="FRUCTOSE-2,6-BISPHOSPHATASE TIGAR"/>
    <property type="match status" value="1"/>
</dbReference>
<dbReference type="PANTHER" id="PTHR46517:SF1">
    <property type="entry name" value="FRUCTOSE-2,6-BISPHOSPHATASE TIGAR"/>
    <property type="match status" value="1"/>
</dbReference>
<proteinExistence type="inferred from homology"/>
<evidence type="ECO:0000256" key="3">
    <source>
        <dbReference type="ARBA" id="ARBA00038362"/>
    </source>
</evidence>
<dbReference type="PROSITE" id="PS00175">
    <property type="entry name" value="PG_MUTASE"/>
    <property type="match status" value="1"/>
</dbReference>
<dbReference type="GO" id="GO:0045820">
    <property type="term" value="P:negative regulation of glycolytic process"/>
    <property type="evidence" value="ECO:0007669"/>
    <property type="project" value="TreeGrafter"/>
</dbReference>
<dbReference type="Gene3D" id="3.40.50.1240">
    <property type="entry name" value="Phosphoglycerate mutase-like"/>
    <property type="match status" value="1"/>
</dbReference>
<dbReference type="STRING" id="48709.A0A1D2NEL1"/>
<dbReference type="InterPro" id="IPR013078">
    <property type="entry name" value="His_Pase_superF_clade-1"/>
</dbReference>
<dbReference type="SMART" id="SM00855">
    <property type="entry name" value="PGAM"/>
    <property type="match status" value="1"/>
</dbReference>
<organism evidence="8 9">
    <name type="scientific">Orchesella cincta</name>
    <name type="common">Springtail</name>
    <name type="synonym">Podura cincta</name>
    <dbReference type="NCBI Taxonomy" id="48709"/>
    <lineage>
        <taxon>Eukaryota</taxon>
        <taxon>Metazoa</taxon>
        <taxon>Ecdysozoa</taxon>
        <taxon>Arthropoda</taxon>
        <taxon>Hexapoda</taxon>
        <taxon>Collembola</taxon>
        <taxon>Entomobryomorpha</taxon>
        <taxon>Entomobryoidea</taxon>
        <taxon>Orchesellidae</taxon>
        <taxon>Orchesellinae</taxon>
        <taxon>Orchesella</taxon>
    </lineage>
</organism>
<evidence type="ECO:0000256" key="2">
    <source>
        <dbReference type="ARBA" id="ARBA00022801"/>
    </source>
</evidence>
<dbReference type="InterPro" id="IPR051695">
    <property type="entry name" value="Phosphoglycerate_Mutase"/>
</dbReference>
<evidence type="ECO:0000256" key="7">
    <source>
        <dbReference type="PIRSR" id="PIRSR613078-2"/>
    </source>
</evidence>
<dbReference type="GO" id="GO:0005829">
    <property type="term" value="C:cytosol"/>
    <property type="evidence" value="ECO:0007669"/>
    <property type="project" value="TreeGrafter"/>
</dbReference>
<feature type="binding site" evidence="7">
    <location>
        <begin position="102"/>
        <end position="105"/>
    </location>
    <ligand>
        <name>substrate</name>
    </ligand>
</feature>
<dbReference type="OrthoDB" id="354304at2759"/>
<dbReference type="Pfam" id="PF00300">
    <property type="entry name" value="His_Phos_1"/>
    <property type="match status" value="1"/>
</dbReference>
<evidence type="ECO:0000256" key="5">
    <source>
        <dbReference type="ARBA" id="ARBA00042275"/>
    </source>
</evidence>
<dbReference type="InterPro" id="IPR029033">
    <property type="entry name" value="His_PPase_superfam"/>
</dbReference>
<keyword evidence="9" id="KW-1185">Reference proteome</keyword>
<dbReference type="EMBL" id="LJIJ01000067">
    <property type="protein sequence ID" value="ODN03667.1"/>
    <property type="molecule type" value="Genomic_DNA"/>
</dbReference>
<dbReference type="SUPFAM" id="SSF53254">
    <property type="entry name" value="Phosphoglycerate mutase-like"/>
    <property type="match status" value="1"/>
</dbReference>
<dbReference type="InterPro" id="IPR001345">
    <property type="entry name" value="PG/BPGM_mutase_AS"/>
</dbReference>
<gene>
    <name evidence="8" type="ORF">Ocin01_03011</name>
</gene>
<dbReference type="GO" id="GO:0043456">
    <property type="term" value="P:regulation of pentose-phosphate shunt"/>
    <property type="evidence" value="ECO:0007669"/>
    <property type="project" value="TreeGrafter"/>
</dbReference>
<comment type="catalytic activity">
    <reaction evidence="1">
        <text>beta-D-fructose 2,6-bisphosphate + H2O = beta-D-fructose 6-phosphate + phosphate</text>
        <dbReference type="Rhea" id="RHEA:17289"/>
        <dbReference type="ChEBI" id="CHEBI:15377"/>
        <dbReference type="ChEBI" id="CHEBI:43474"/>
        <dbReference type="ChEBI" id="CHEBI:57634"/>
        <dbReference type="ChEBI" id="CHEBI:58579"/>
        <dbReference type="EC" id="3.1.3.46"/>
    </reaction>
</comment>
<protein>
    <recommendedName>
        <fullName evidence="4">Fructose-2,6-bisphosphatase TIGAR</fullName>
    </recommendedName>
    <alternativeName>
        <fullName evidence="5">TP53-induced glycolysis and apoptosis regulator</fullName>
    </alternativeName>
</protein>
<dbReference type="GO" id="GO:0004331">
    <property type="term" value="F:fructose-2,6-bisphosphate 2-phosphatase activity"/>
    <property type="evidence" value="ECO:0007669"/>
    <property type="project" value="UniProtKB-EC"/>
</dbReference>
<accession>A0A1D2NEL1</accession>